<dbReference type="EMBL" id="DS480483">
    <property type="protein sequence ID" value="EDO15074.1"/>
    <property type="molecule type" value="Genomic_DNA"/>
</dbReference>
<dbReference type="AlphaFoldDB" id="A7TRM2"/>
<organism evidence="3">
    <name type="scientific">Vanderwaltozyma polyspora (strain ATCC 22028 / DSM 70294 / BCRC 21397 / CBS 2163 / NBRC 10782 / NRRL Y-8283 / UCD 57-17)</name>
    <name type="common">Kluyveromyces polysporus</name>
    <dbReference type="NCBI Taxonomy" id="436907"/>
    <lineage>
        <taxon>Eukaryota</taxon>
        <taxon>Fungi</taxon>
        <taxon>Dikarya</taxon>
        <taxon>Ascomycota</taxon>
        <taxon>Saccharomycotina</taxon>
        <taxon>Saccharomycetes</taxon>
        <taxon>Saccharomycetales</taxon>
        <taxon>Saccharomycetaceae</taxon>
        <taxon>Vanderwaltozyma</taxon>
    </lineage>
</organism>
<feature type="region of interest" description="Disordered" evidence="1">
    <location>
        <begin position="322"/>
        <end position="392"/>
    </location>
</feature>
<keyword evidence="3" id="KW-1185">Reference proteome</keyword>
<evidence type="ECO:0000256" key="1">
    <source>
        <dbReference type="SAM" id="MobiDB-lite"/>
    </source>
</evidence>
<dbReference type="InParanoid" id="A7TRM2"/>
<feature type="compositionally biased region" description="Polar residues" evidence="1">
    <location>
        <begin position="352"/>
        <end position="370"/>
    </location>
</feature>
<dbReference type="GeneID" id="5543121"/>
<feature type="compositionally biased region" description="Acidic residues" evidence="1">
    <location>
        <begin position="326"/>
        <end position="351"/>
    </location>
</feature>
<accession>A7TRM2</accession>
<protein>
    <submittedName>
        <fullName evidence="2">Uncharacterized protein</fullName>
    </submittedName>
</protein>
<dbReference type="Proteomes" id="UP000000267">
    <property type="component" value="Unassembled WGS sequence"/>
</dbReference>
<dbReference type="RefSeq" id="XP_001642932.1">
    <property type="nucleotide sequence ID" value="XM_001642882.1"/>
</dbReference>
<evidence type="ECO:0000313" key="2">
    <source>
        <dbReference type="EMBL" id="EDO15074.1"/>
    </source>
</evidence>
<dbReference type="KEGG" id="vpo:Kpol_431p1"/>
<feature type="compositionally biased region" description="Basic and acidic residues" evidence="1">
    <location>
        <begin position="374"/>
        <end position="384"/>
    </location>
</feature>
<evidence type="ECO:0000313" key="3">
    <source>
        <dbReference type="Proteomes" id="UP000000267"/>
    </source>
</evidence>
<gene>
    <name evidence="2" type="ORF">Kpol_431p1</name>
</gene>
<name>A7TRM2_VANPO</name>
<reference evidence="2 3" key="1">
    <citation type="journal article" date="2007" name="Proc. Natl. Acad. Sci. U.S.A.">
        <title>Independent sorting-out of thousands of duplicated gene pairs in two yeast species descended from a whole-genome duplication.</title>
        <authorList>
            <person name="Scannell D.R."/>
            <person name="Frank A.C."/>
            <person name="Conant G.C."/>
            <person name="Byrne K.P."/>
            <person name="Woolfit M."/>
            <person name="Wolfe K.H."/>
        </authorList>
    </citation>
    <scope>NUCLEOTIDE SEQUENCE [LARGE SCALE GENOMIC DNA]</scope>
    <source>
        <strain evidence="3">ATCC 22028 / DSM 70294 / BCRC 21397 / CBS 2163 / NBRC 10782 / NRRL Y-8283 / UCD 57-17</strain>
    </source>
</reference>
<sequence>MNLLHHDHLKRTTMKIWFHHFFYREEYDDKFNNNENITIDENIDDLLLIPNLNQSNLLYSGQQNVEEYDDEEEEEDFEGSSGSNNELCNDLKLKKIRKFNNIKEHIKLKLKNHKFHHHNSQQSISVKKINELIESKTERILEKLNKTELSKIDCKKGTYLSNHVLVDLKKTRDLATLLEDSLRRCLSPTATDDYDNNFDETSPARELPPFQNLSYDEMLKFGNITILSITSLDSDDPLQSKKIQNEEFINNRGKKRDLRIDTIDSDESLQSSKRFCKINFDENVNDIKALNNNSNSNRNLSFTNNSVTTHFQNIGTENIFGKQYESEGDTEIDDFSKDDDDDDDEFEDDCSNDTTTIQTHQIPLDNSETIESPEEIRMDSENSHRILTIPTL</sequence>
<dbReference type="HOGENOM" id="CLU_704375_0_0_1"/>
<proteinExistence type="predicted"/>